<sequence length="459" mass="50957">MAGTPAVVLDNHVTLEMDSTQALAGPPPAFLLSNENSNAYLMKWLEGDMKPQVSSMAPNVHADQFDFPAKLQRRDYTSILCILKSFKGHSPRTLMKREWLALVKDLLKKRVLRLNLKRLQSFSNEGTRTSLGVQRSWMPRGYVSGLSMQELFYVGNITIGTPPQKFQVILVTGSFFLWVPSIFCNSSTCSTHIRFRHLQSSTFQLINKTFSITYGSGRIKGVVVHDTVQIGNLVSTDQPLGLCMEESGFEGVSFDGILGLSYRNISFSGAIPIFYKLKNEGAISEPVFAFYLSKDKQEGSVVMFGGVDHRYYDGELNWVPLIKAGDWSVHMDRISMKRKIIACSDGYKALVDTGTSDIAGPRRLVNNIQKLIGATPRGSEYYISCSAVNTLPSIIFTINGINYPVPARAYILKEPMGRCWEEGALWRPCHTIADAAEPCAWASTSHKTGNLRSKGCVGH</sequence>
<dbReference type="EMBL" id="VBQZ03000064">
    <property type="protein sequence ID" value="MXQ90790.1"/>
    <property type="molecule type" value="Genomic_DNA"/>
</dbReference>
<dbReference type="InterPro" id="IPR001461">
    <property type="entry name" value="Aspartic_peptidase_A1"/>
</dbReference>
<keyword evidence="8" id="KW-1185">Reference proteome</keyword>
<dbReference type="Pfam" id="PF00026">
    <property type="entry name" value="Asp"/>
    <property type="match status" value="1"/>
</dbReference>
<dbReference type="Gene3D" id="2.40.70.10">
    <property type="entry name" value="Acid Proteases"/>
    <property type="match status" value="2"/>
</dbReference>
<evidence type="ECO:0000256" key="4">
    <source>
        <dbReference type="PIRSR" id="PIRSR601461-2"/>
    </source>
</evidence>
<feature type="domain" description="Peptidase A1" evidence="6">
    <location>
        <begin position="153"/>
        <end position="459"/>
    </location>
</feature>
<protein>
    <recommendedName>
        <fullName evidence="6">Peptidase A1 domain-containing protein</fullName>
    </recommendedName>
</protein>
<dbReference type="Proteomes" id="UP000322234">
    <property type="component" value="Unassembled WGS sequence"/>
</dbReference>
<name>A0A6B0RKW4_9CETA</name>
<comment type="subcellular location">
    <subcellularLocation>
        <location evidence="1">Secreted</location>
        <location evidence="1">Extracellular space</location>
    </subcellularLocation>
</comment>
<reference evidence="7" key="1">
    <citation type="submission" date="2019-10" db="EMBL/GenBank/DDBJ databases">
        <title>The sequence and de novo assembly of the wild yak genome.</title>
        <authorList>
            <person name="Liu Y."/>
        </authorList>
    </citation>
    <scope>NUCLEOTIDE SEQUENCE [LARGE SCALE GENOMIC DNA]</scope>
    <source>
        <strain evidence="7">WY2019</strain>
    </source>
</reference>
<dbReference type="PRINTS" id="PR00792">
    <property type="entry name" value="PEPSIN"/>
</dbReference>
<dbReference type="GO" id="GO:0005576">
    <property type="term" value="C:extracellular region"/>
    <property type="evidence" value="ECO:0007669"/>
    <property type="project" value="UniProtKB-SubCell"/>
</dbReference>
<feature type="disulfide bond" evidence="4">
    <location>
        <begin position="184"/>
        <end position="189"/>
    </location>
</feature>
<dbReference type="PANTHER" id="PTHR47966:SF49">
    <property type="entry name" value="PEPSIN A-5"/>
    <property type="match status" value="1"/>
</dbReference>
<evidence type="ECO:0000256" key="5">
    <source>
        <dbReference type="RuleBase" id="RU000454"/>
    </source>
</evidence>
<evidence type="ECO:0000256" key="1">
    <source>
        <dbReference type="ARBA" id="ARBA00004239"/>
    </source>
</evidence>
<gene>
    <name evidence="7" type="ORF">E5288_WYG016315</name>
</gene>
<comment type="caution">
    <text evidence="7">The sequence shown here is derived from an EMBL/GenBank/DDBJ whole genome shotgun (WGS) entry which is preliminary data.</text>
</comment>
<dbReference type="AlphaFoldDB" id="A0A6B0RKW4"/>
<accession>A0A6B0RKW4</accession>
<keyword evidence="3 4" id="KW-1015">Disulfide bond</keyword>
<evidence type="ECO:0000256" key="3">
    <source>
        <dbReference type="ARBA" id="ARBA00023157"/>
    </source>
</evidence>
<dbReference type="PROSITE" id="PS51767">
    <property type="entry name" value="PEPTIDASE_A1"/>
    <property type="match status" value="1"/>
</dbReference>
<keyword evidence="5" id="KW-0645">Protease</keyword>
<dbReference type="GO" id="GO:0006508">
    <property type="term" value="P:proteolysis"/>
    <property type="evidence" value="ECO:0007669"/>
    <property type="project" value="UniProtKB-KW"/>
</dbReference>
<dbReference type="FunFam" id="2.40.70.10:FF:000004">
    <property type="entry name" value="Pepsin A"/>
    <property type="match status" value="1"/>
</dbReference>
<dbReference type="PROSITE" id="PS00141">
    <property type="entry name" value="ASP_PROTEASE"/>
    <property type="match status" value="1"/>
</dbReference>
<evidence type="ECO:0000313" key="7">
    <source>
        <dbReference type="EMBL" id="MXQ90790.1"/>
    </source>
</evidence>
<dbReference type="PANTHER" id="PTHR47966">
    <property type="entry name" value="BETA-SITE APP-CLEAVING ENZYME, ISOFORM A-RELATED"/>
    <property type="match status" value="1"/>
</dbReference>
<keyword evidence="5" id="KW-0378">Hydrolase</keyword>
<organism evidence="7 8">
    <name type="scientific">Bos mutus</name>
    <name type="common">wild yak</name>
    <dbReference type="NCBI Taxonomy" id="72004"/>
    <lineage>
        <taxon>Eukaryota</taxon>
        <taxon>Metazoa</taxon>
        <taxon>Chordata</taxon>
        <taxon>Craniata</taxon>
        <taxon>Vertebrata</taxon>
        <taxon>Euteleostomi</taxon>
        <taxon>Mammalia</taxon>
        <taxon>Eutheria</taxon>
        <taxon>Laurasiatheria</taxon>
        <taxon>Artiodactyla</taxon>
        <taxon>Ruminantia</taxon>
        <taxon>Pecora</taxon>
        <taxon>Bovidae</taxon>
        <taxon>Bovinae</taxon>
        <taxon>Bos</taxon>
    </lineage>
</organism>
<dbReference type="InterPro" id="IPR021109">
    <property type="entry name" value="Peptidase_aspartic_dom_sf"/>
</dbReference>
<evidence type="ECO:0000256" key="2">
    <source>
        <dbReference type="ARBA" id="ARBA00007447"/>
    </source>
</evidence>
<comment type="similarity">
    <text evidence="2 5">Belongs to the peptidase A1 family.</text>
</comment>
<evidence type="ECO:0000259" key="6">
    <source>
        <dbReference type="PROSITE" id="PS51767"/>
    </source>
</evidence>
<dbReference type="SUPFAM" id="SSF50630">
    <property type="entry name" value="Acid proteases"/>
    <property type="match status" value="1"/>
</dbReference>
<proteinExistence type="inferred from homology"/>
<dbReference type="InterPro" id="IPR033121">
    <property type="entry name" value="PEPTIDASE_A1"/>
</dbReference>
<evidence type="ECO:0000313" key="8">
    <source>
        <dbReference type="Proteomes" id="UP000322234"/>
    </source>
</evidence>
<dbReference type="InterPro" id="IPR001969">
    <property type="entry name" value="Aspartic_peptidase_AS"/>
</dbReference>
<keyword evidence="5" id="KW-0064">Aspartyl protease</keyword>
<dbReference type="GO" id="GO:0004190">
    <property type="term" value="F:aspartic-type endopeptidase activity"/>
    <property type="evidence" value="ECO:0007669"/>
    <property type="project" value="UniProtKB-KW"/>
</dbReference>